<comment type="similarity">
    <text evidence="1 5 9">Belongs to the adenosylhomocysteinase family.</text>
</comment>
<feature type="binding site" evidence="7">
    <location>
        <begin position="218"/>
        <end position="223"/>
    </location>
    <ligand>
        <name>NAD(+)</name>
        <dbReference type="ChEBI" id="CHEBI:57540"/>
    </ligand>
</feature>
<feature type="binding site" evidence="5 7">
    <location>
        <position position="239"/>
    </location>
    <ligand>
        <name>NAD(+)</name>
        <dbReference type="ChEBI" id="CHEBI:57540"/>
    </ligand>
</feature>
<reference evidence="11 12" key="1">
    <citation type="submission" date="2016-10" db="EMBL/GenBank/DDBJ databases">
        <authorList>
            <person name="de Groot N.N."/>
        </authorList>
    </citation>
    <scope>NUCLEOTIDE SEQUENCE [LARGE SCALE GENOMIC DNA]</scope>
    <source>
        <strain evidence="11 12">LMG 2247</strain>
    </source>
</reference>
<evidence type="ECO:0000256" key="6">
    <source>
        <dbReference type="PIRSR" id="PIRSR001109-1"/>
    </source>
</evidence>
<feature type="binding site" evidence="5 7">
    <location>
        <position position="342"/>
    </location>
    <ligand>
        <name>NAD(+)</name>
        <dbReference type="ChEBI" id="CHEBI:57540"/>
    </ligand>
</feature>
<dbReference type="InterPro" id="IPR015878">
    <property type="entry name" value="Ado_hCys_hydrolase_NAD-bd"/>
</dbReference>
<dbReference type="Pfam" id="PF05221">
    <property type="entry name" value="AdoHcyase"/>
    <property type="match status" value="1"/>
</dbReference>
<dbReference type="SMART" id="SM00997">
    <property type="entry name" value="AdoHcyase_NAD"/>
    <property type="match status" value="1"/>
</dbReference>
<protein>
    <recommendedName>
        <fullName evidence="5">Adenosylhomocysteinase</fullName>
        <ecNumber evidence="5">3.13.2.1</ecNumber>
    </recommendedName>
    <alternativeName>
        <fullName evidence="5">S-adenosyl-L-homocysteine hydrolase</fullName>
        <shortName evidence="5">AdoHcyase</shortName>
    </alternativeName>
</protein>
<dbReference type="GO" id="GO:0033353">
    <property type="term" value="P:S-adenosylmethionine cycle"/>
    <property type="evidence" value="ECO:0007669"/>
    <property type="project" value="TreeGrafter"/>
</dbReference>
<feature type="binding site" evidence="5">
    <location>
        <begin position="216"/>
        <end position="221"/>
    </location>
    <ligand>
        <name>NAD(+)</name>
        <dbReference type="ChEBI" id="CHEBI:57540"/>
    </ligand>
</feature>
<evidence type="ECO:0000256" key="1">
    <source>
        <dbReference type="ARBA" id="ARBA00007122"/>
    </source>
</evidence>
<keyword evidence="2 5" id="KW-0554">One-carbon metabolism</keyword>
<dbReference type="GO" id="GO:0004013">
    <property type="term" value="F:adenosylhomocysteinase activity"/>
    <property type="evidence" value="ECO:0007669"/>
    <property type="project" value="UniProtKB-UniRule"/>
</dbReference>
<comment type="catalytic activity">
    <reaction evidence="5 8">
        <text>S-adenosyl-L-homocysteine + H2O = L-homocysteine + adenosine</text>
        <dbReference type="Rhea" id="RHEA:21708"/>
        <dbReference type="ChEBI" id="CHEBI:15377"/>
        <dbReference type="ChEBI" id="CHEBI:16335"/>
        <dbReference type="ChEBI" id="CHEBI:57856"/>
        <dbReference type="ChEBI" id="CHEBI:58199"/>
        <dbReference type="EC" id="3.13.2.1"/>
    </reaction>
</comment>
<keyword evidence="5" id="KW-0963">Cytoplasm</keyword>
<dbReference type="InterPro" id="IPR036291">
    <property type="entry name" value="NAD(P)-bd_dom_sf"/>
</dbReference>
<dbReference type="PROSITE" id="PS00739">
    <property type="entry name" value="ADOHCYASE_2"/>
    <property type="match status" value="1"/>
</dbReference>
<dbReference type="CDD" id="cd00401">
    <property type="entry name" value="SAHH"/>
    <property type="match status" value="1"/>
</dbReference>
<accession>A0A1G8M2Y5</accession>
<evidence type="ECO:0000256" key="3">
    <source>
        <dbReference type="ARBA" id="ARBA00022801"/>
    </source>
</evidence>
<evidence type="ECO:0000256" key="2">
    <source>
        <dbReference type="ARBA" id="ARBA00022563"/>
    </source>
</evidence>
<feature type="binding site" evidence="5 6">
    <location>
        <position position="186"/>
    </location>
    <ligand>
        <name>substrate</name>
    </ligand>
</feature>
<dbReference type="EMBL" id="FNCJ01000028">
    <property type="protein sequence ID" value="SDI62298.1"/>
    <property type="molecule type" value="Genomic_DNA"/>
</dbReference>
<comment type="subcellular location">
    <subcellularLocation>
        <location evidence="5">Cytoplasm</location>
    </subcellularLocation>
</comment>
<feature type="binding site" evidence="5 6">
    <location>
        <position position="127"/>
    </location>
    <ligand>
        <name>substrate</name>
    </ligand>
</feature>
<sequence length="429" mass="46511">MSIHPSHIADINLADEGRELTEWARRSMPVLESIRQRFERERPLAGRVIGACLHITAETSNLIETLRAGGAKVFLCASNPISTQDPVTAYLSSQGIHVYAIHGEDLKTYESHCHMVLDAQPHVVIDDGGDLTKLLHSDYASAAANIVGGLEETTTGVIRVKNLERMGGLKYPIIAINDSKTKHMFDNRYGTGQSTVDAILRATNMLLAGKKFVVAGFGMCGRGVAMRAAGMGADVIVTEIDPVRALEAVMEGFRVMPMEQAAPLGDVFVTVTGNKSIIDDRHFAAMKDNVVLANAGHFDCEIDLVRLRALSTGTQKIRSDIEQFTLASGQRISVLAEGRLVNLCAAEGHPAEVMDMSFSNQALGCEYLLKHPGLPVGVLDMPADVDTMIASLKLASRDIEIDVLTSEQQAYLDAWEEGTKKDLEVESVV</sequence>
<dbReference type="InterPro" id="IPR020082">
    <property type="entry name" value="S-Ado-L-homoCys_hydrolase_CS"/>
</dbReference>
<feature type="binding site" evidence="5">
    <location>
        <position position="187"/>
    </location>
    <ligand>
        <name>NAD(+)</name>
        <dbReference type="ChEBI" id="CHEBI:57540"/>
    </ligand>
</feature>
<name>A0A1G8M2Y5_9BURK</name>
<comment type="pathway">
    <text evidence="5 8">Amino-acid biosynthesis; L-homocysteine biosynthesis; L-homocysteine from S-adenosyl-L-homocysteine: step 1/1.</text>
</comment>
<feature type="binding site" evidence="5 6">
    <location>
        <position position="152"/>
    </location>
    <ligand>
        <name>substrate</name>
    </ligand>
</feature>
<dbReference type="RefSeq" id="WP_090694702.1">
    <property type="nucleotide sequence ID" value="NZ_CADERL010000003.1"/>
</dbReference>
<comment type="function">
    <text evidence="5">May play a key role in the regulation of the intracellular concentration of adenosylhomocysteine.</text>
</comment>
<dbReference type="UniPathway" id="UPA00314">
    <property type="reaction ID" value="UER00076"/>
</dbReference>
<dbReference type="PANTHER" id="PTHR23420:SF0">
    <property type="entry name" value="ADENOSYLHOMOCYSTEINASE"/>
    <property type="match status" value="1"/>
</dbReference>
<dbReference type="GO" id="GO:0005829">
    <property type="term" value="C:cytosol"/>
    <property type="evidence" value="ECO:0007669"/>
    <property type="project" value="TreeGrafter"/>
</dbReference>
<evidence type="ECO:0000256" key="8">
    <source>
        <dbReference type="RuleBase" id="RU000548"/>
    </source>
</evidence>
<feature type="binding site" evidence="7">
    <location>
        <position position="349"/>
    </location>
    <ligand>
        <name>NAD(+)</name>
        <dbReference type="ChEBI" id="CHEBI:57540"/>
    </ligand>
</feature>
<dbReference type="Proteomes" id="UP000199706">
    <property type="component" value="Unassembled WGS sequence"/>
</dbReference>
<dbReference type="PANTHER" id="PTHR23420">
    <property type="entry name" value="ADENOSYLHOMOCYSTEINASE"/>
    <property type="match status" value="1"/>
</dbReference>
<dbReference type="Pfam" id="PF00670">
    <property type="entry name" value="AdoHcyase_NAD"/>
    <property type="match status" value="1"/>
</dbReference>
<dbReference type="SUPFAM" id="SSF52283">
    <property type="entry name" value="Formate/glycerate dehydrogenase catalytic domain-like"/>
    <property type="match status" value="1"/>
</dbReference>
<proteinExistence type="inferred from homology"/>
<evidence type="ECO:0000313" key="11">
    <source>
        <dbReference type="EMBL" id="SDI62298.1"/>
    </source>
</evidence>
<keyword evidence="3 5" id="KW-0378">Hydrolase</keyword>
<dbReference type="OrthoDB" id="9802717at2"/>
<dbReference type="NCBIfam" id="TIGR00936">
    <property type="entry name" value="ahcY"/>
    <property type="match status" value="1"/>
</dbReference>
<comment type="cofactor">
    <cofactor evidence="5 7 8">
        <name>NAD(+)</name>
        <dbReference type="ChEBI" id="CHEBI:57540"/>
    </cofactor>
    <text evidence="5 7 8">Binds 1 NAD(+) per subunit.</text>
</comment>
<feature type="binding site" evidence="5 6">
    <location>
        <position position="182"/>
    </location>
    <ligand>
        <name>substrate</name>
    </ligand>
</feature>
<feature type="binding site" evidence="5 7">
    <location>
        <begin position="295"/>
        <end position="297"/>
    </location>
    <ligand>
        <name>NAD(+)</name>
        <dbReference type="ChEBI" id="CHEBI:57540"/>
    </ligand>
</feature>
<dbReference type="SMART" id="SM00996">
    <property type="entry name" value="AdoHcyase"/>
    <property type="match status" value="1"/>
</dbReference>
<dbReference type="InterPro" id="IPR042172">
    <property type="entry name" value="Adenosylhomocyst_ase-like_sf"/>
</dbReference>
<dbReference type="HAMAP" id="MF_00563">
    <property type="entry name" value="AdoHcyase"/>
    <property type="match status" value="1"/>
</dbReference>
<evidence type="ECO:0000256" key="9">
    <source>
        <dbReference type="RuleBase" id="RU004166"/>
    </source>
</evidence>
<dbReference type="AlphaFoldDB" id="A0A1G8M2Y5"/>
<dbReference type="FunFam" id="3.40.50.720:FF:000004">
    <property type="entry name" value="Adenosylhomocysteinase"/>
    <property type="match status" value="1"/>
</dbReference>
<dbReference type="NCBIfam" id="NF004005">
    <property type="entry name" value="PRK05476.2-3"/>
    <property type="match status" value="1"/>
</dbReference>
<dbReference type="GO" id="GO:0071269">
    <property type="term" value="P:L-homocysteine biosynthetic process"/>
    <property type="evidence" value="ECO:0007669"/>
    <property type="project" value="UniProtKB-UniRule"/>
</dbReference>
<dbReference type="Gene3D" id="3.40.50.720">
    <property type="entry name" value="NAD(P)-binding Rossmann-like Domain"/>
    <property type="match status" value="1"/>
</dbReference>
<feature type="binding site" evidence="5">
    <location>
        <position position="274"/>
    </location>
    <ligand>
        <name>NAD(+)</name>
        <dbReference type="ChEBI" id="CHEBI:57540"/>
    </ligand>
</feature>
<feature type="domain" description="S-adenosyl-L-homocysteine hydrolase NAD binding" evidence="10">
    <location>
        <begin position="187"/>
        <end position="348"/>
    </location>
</feature>
<dbReference type="GO" id="GO:0006730">
    <property type="term" value="P:one-carbon metabolic process"/>
    <property type="evidence" value="ECO:0007669"/>
    <property type="project" value="UniProtKB-UniRule"/>
</dbReference>
<feature type="binding site" evidence="5 6">
    <location>
        <position position="56"/>
    </location>
    <ligand>
        <name>substrate</name>
    </ligand>
</feature>
<dbReference type="Gene3D" id="3.40.50.1480">
    <property type="entry name" value="Adenosylhomocysteinase-like"/>
    <property type="match status" value="1"/>
</dbReference>
<dbReference type="InterPro" id="IPR000043">
    <property type="entry name" value="Adenosylhomocysteinase-like"/>
</dbReference>
<dbReference type="PIRSF" id="PIRSF001109">
    <property type="entry name" value="Ad_hcy_hydrolase"/>
    <property type="match status" value="1"/>
</dbReference>
<dbReference type="SUPFAM" id="SSF51735">
    <property type="entry name" value="NAD(P)-binding Rossmann-fold domains"/>
    <property type="match status" value="1"/>
</dbReference>
<keyword evidence="4 5" id="KW-0520">NAD</keyword>
<organism evidence="11 12">
    <name type="scientific">Paraburkholderia phenazinium</name>
    <dbReference type="NCBI Taxonomy" id="60549"/>
    <lineage>
        <taxon>Bacteria</taxon>
        <taxon>Pseudomonadati</taxon>
        <taxon>Pseudomonadota</taxon>
        <taxon>Betaproteobacteria</taxon>
        <taxon>Burkholderiales</taxon>
        <taxon>Burkholderiaceae</taxon>
        <taxon>Paraburkholderia</taxon>
    </lineage>
</organism>
<evidence type="ECO:0000259" key="10">
    <source>
        <dbReference type="SMART" id="SM00997"/>
    </source>
</evidence>
<evidence type="ECO:0000256" key="5">
    <source>
        <dbReference type="HAMAP-Rule" id="MF_00563"/>
    </source>
</evidence>
<dbReference type="EC" id="3.13.2.1" evidence="5"/>
<evidence type="ECO:0000256" key="7">
    <source>
        <dbReference type="PIRSR" id="PIRSR001109-2"/>
    </source>
</evidence>
<feature type="binding site" evidence="5 7">
    <location>
        <begin position="153"/>
        <end position="155"/>
    </location>
    <ligand>
        <name>NAD(+)</name>
        <dbReference type="ChEBI" id="CHEBI:57540"/>
    </ligand>
</feature>
<evidence type="ECO:0000256" key="4">
    <source>
        <dbReference type="ARBA" id="ARBA00023027"/>
    </source>
</evidence>
<evidence type="ECO:0000313" key="12">
    <source>
        <dbReference type="Proteomes" id="UP000199706"/>
    </source>
</evidence>
<gene>
    <name evidence="5" type="primary">ahcY</name>
    <name evidence="11" type="ORF">SAMN05216466_12824</name>
</gene>